<gene>
    <name evidence="10" type="ORF">ACFSR0_07875</name>
</gene>
<feature type="transmembrane region" description="Helical" evidence="9">
    <location>
        <begin position="275"/>
        <end position="293"/>
    </location>
</feature>
<feature type="transmembrane region" description="Helical" evidence="9">
    <location>
        <begin position="374"/>
        <end position="390"/>
    </location>
</feature>
<dbReference type="Pfam" id="PF04143">
    <property type="entry name" value="Sulf_transp"/>
    <property type="match status" value="1"/>
</dbReference>
<keyword evidence="2" id="KW-0813">Transport</keyword>
<feature type="transmembrane region" description="Helical" evidence="9">
    <location>
        <begin position="167"/>
        <end position="186"/>
    </location>
</feature>
<feature type="transmembrane region" description="Helical" evidence="9">
    <location>
        <begin position="21"/>
        <end position="38"/>
    </location>
</feature>
<evidence type="ECO:0000256" key="4">
    <source>
        <dbReference type="ARBA" id="ARBA00022519"/>
    </source>
</evidence>
<dbReference type="PANTHER" id="PTHR30574">
    <property type="entry name" value="INNER MEMBRANE PROTEIN YEDE"/>
    <property type="match status" value="1"/>
</dbReference>
<keyword evidence="6 9" id="KW-1133">Transmembrane helix</keyword>
<dbReference type="InterPro" id="IPR007272">
    <property type="entry name" value="Sulf_transp_TsuA/YedE"/>
</dbReference>
<feature type="transmembrane region" description="Helical" evidence="9">
    <location>
        <begin position="44"/>
        <end position="61"/>
    </location>
</feature>
<feature type="transmembrane region" description="Helical" evidence="9">
    <location>
        <begin position="410"/>
        <end position="428"/>
    </location>
</feature>
<feature type="transmembrane region" description="Helical" evidence="9">
    <location>
        <begin position="206"/>
        <end position="226"/>
    </location>
</feature>
<organism evidence="10 11">
    <name type="scientific">Enterococcus camelliae</name>
    <dbReference type="NCBI Taxonomy" id="453959"/>
    <lineage>
        <taxon>Bacteria</taxon>
        <taxon>Bacillati</taxon>
        <taxon>Bacillota</taxon>
        <taxon>Bacilli</taxon>
        <taxon>Lactobacillales</taxon>
        <taxon>Enterococcaceae</taxon>
        <taxon>Enterococcus</taxon>
    </lineage>
</organism>
<evidence type="ECO:0000256" key="2">
    <source>
        <dbReference type="ARBA" id="ARBA00022448"/>
    </source>
</evidence>
<evidence type="ECO:0000256" key="6">
    <source>
        <dbReference type="ARBA" id="ARBA00022989"/>
    </source>
</evidence>
<protein>
    <submittedName>
        <fullName evidence="10">YeeE/YedE family protein</fullName>
    </submittedName>
</protein>
<name>A0ABW5TJ57_9ENTE</name>
<feature type="transmembrane region" description="Helical" evidence="9">
    <location>
        <begin position="343"/>
        <end position="362"/>
    </location>
</feature>
<accession>A0ABW5TJ57</accession>
<keyword evidence="11" id="KW-1185">Reference proteome</keyword>
<dbReference type="Proteomes" id="UP001597427">
    <property type="component" value="Unassembled WGS sequence"/>
</dbReference>
<dbReference type="PANTHER" id="PTHR30574:SF1">
    <property type="entry name" value="SULPHUR TRANSPORT DOMAIN-CONTAINING PROTEIN"/>
    <property type="match status" value="1"/>
</dbReference>
<evidence type="ECO:0000313" key="11">
    <source>
        <dbReference type="Proteomes" id="UP001597427"/>
    </source>
</evidence>
<sequence length="437" mass="47661">MEVSRNKEVPVGNAWNRSKTQITIGFIFLILLFVWGIHLNAVKPALAMHLLAGVMMGYALSRSRFGFAGGIKRIYVRGEGSLTKALLLMFGLTMIVTMGIQWFSAQAGAIPNFLSTDGQNVIPGTQNVEPADLGVIVGGFLFGVGMIFSGGCASGTLTDMGEGEGRAWLTIPFFIIGSIPGELAMYGVQTSSLGKISARVYLPDVFGYVGALLVSIAGLLFIYWLVVRYEEKRKKAGTYMDPVSDWEDFEKPIGEEDIRPTAGQKMYHHLFVERWSFMKGALVVAFAWLFILVSQHKSWGVTTPFSTLSVYVLEKFGVTFTNPRLVELSDKVSGGLLQDGGTIRNLGLVAGALLTFLLAGRFRFKTDFQWRDSMYFIFGGLLMGFGARFARGCNAGALYSGISTFSLSGWVFLVAMTLGGIFALKTFAGKACTLPKK</sequence>
<evidence type="ECO:0000256" key="7">
    <source>
        <dbReference type="ARBA" id="ARBA00023136"/>
    </source>
</evidence>
<evidence type="ECO:0000256" key="1">
    <source>
        <dbReference type="ARBA" id="ARBA00004429"/>
    </source>
</evidence>
<dbReference type="RefSeq" id="WP_379981588.1">
    <property type="nucleotide sequence ID" value="NZ_JBHUMO010000044.1"/>
</dbReference>
<keyword evidence="3" id="KW-1003">Cell membrane</keyword>
<evidence type="ECO:0000313" key="10">
    <source>
        <dbReference type="EMBL" id="MFD2729341.1"/>
    </source>
</evidence>
<evidence type="ECO:0000256" key="3">
    <source>
        <dbReference type="ARBA" id="ARBA00022475"/>
    </source>
</evidence>
<feature type="transmembrane region" description="Helical" evidence="9">
    <location>
        <begin position="82"/>
        <end position="103"/>
    </location>
</feature>
<evidence type="ECO:0000256" key="8">
    <source>
        <dbReference type="ARBA" id="ARBA00035655"/>
    </source>
</evidence>
<evidence type="ECO:0000256" key="5">
    <source>
        <dbReference type="ARBA" id="ARBA00022692"/>
    </source>
</evidence>
<evidence type="ECO:0000256" key="9">
    <source>
        <dbReference type="SAM" id="Phobius"/>
    </source>
</evidence>
<proteinExistence type="inferred from homology"/>
<comment type="subcellular location">
    <subcellularLocation>
        <location evidence="1">Cell inner membrane</location>
        <topology evidence="1">Multi-pass membrane protein</topology>
    </subcellularLocation>
</comment>
<dbReference type="EMBL" id="JBHUMO010000044">
    <property type="protein sequence ID" value="MFD2729341.1"/>
    <property type="molecule type" value="Genomic_DNA"/>
</dbReference>
<keyword evidence="7 9" id="KW-0472">Membrane</keyword>
<keyword evidence="4" id="KW-0997">Cell inner membrane</keyword>
<comment type="caution">
    <text evidence="10">The sequence shown here is derived from an EMBL/GenBank/DDBJ whole genome shotgun (WGS) entry which is preliminary data.</text>
</comment>
<reference evidence="11" key="1">
    <citation type="journal article" date="2019" name="Int. J. Syst. Evol. Microbiol.">
        <title>The Global Catalogue of Microorganisms (GCM) 10K type strain sequencing project: providing services to taxonomists for standard genome sequencing and annotation.</title>
        <authorList>
            <consortium name="The Broad Institute Genomics Platform"/>
            <consortium name="The Broad Institute Genome Sequencing Center for Infectious Disease"/>
            <person name="Wu L."/>
            <person name="Ma J."/>
        </authorList>
    </citation>
    <scope>NUCLEOTIDE SEQUENCE [LARGE SCALE GENOMIC DNA]</scope>
    <source>
        <strain evidence="11">TISTR 932</strain>
    </source>
</reference>
<keyword evidence="5 9" id="KW-0812">Transmembrane</keyword>
<comment type="similarity">
    <text evidence="8">Belongs to the TsuA/YedE (TC 9.B.102) family.</text>
</comment>
<feature type="transmembrane region" description="Helical" evidence="9">
    <location>
        <begin position="133"/>
        <end position="155"/>
    </location>
</feature>